<keyword evidence="5" id="KW-1185">Reference proteome</keyword>
<dbReference type="Gene3D" id="2.80.10.50">
    <property type="match status" value="1"/>
</dbReference>
<evidence type="ECO:0000256" key="1">
    <source>
        <dbReference type="ARBA" id="ARBA00004604"/>
    </source>
</evidence>
<feature type="non-terminal residue" evidence="4">
    <location>
        <position position="1"/>
    </location>
</feature>
<dbReference type="OrthoDB" id="5539371at2759"/>
<protein>
    <submittedName>
        <fullName evidence="4">FRG1-like protein</fullName>
    </submittedName>
</protein>
<keyword evidence="3" id="KW-0539">Nucleus</keyword>
<accession>A0A4P9W9A6</accession>
<dbReference type="EMBL" id="KZ996510">
    <property type="protein sequence ID" value="RKO88742.1"/>
    <property type="molecule type" value="Genomic_DNA"/>
</dbReference>
<dbReference type="InterPro" id="IPR008999">
    <property type="entry name" value="Actin-crosslinking"/>
</dbReference>
<dbReference type="AlphaFoldDB" id="A0A4P9W9A6"/>
<sequence>WVPVDHIDEIKGPIMILTTATDPSSVLTAAETSSTTRFASINQPFATFEPTEISQVFVAKRLPDSTKISFRSAYDKYLGTDKFGVVSCEREAMGPAEEWEVVFRDDGVALQSSFDKFLGAEEDGAARCDAEVVQFRQVVQMRCQAVNKSRAKKRKEVELNPEALELDQIKRFHSWGGGRVVMTNEDTRLLEEAKKAGQINEALLDRRARLKSDKFCK</sequence>
<name>A0A4P9W9A6_9FUNG</name>
<dbReference type="GO" id="GO:0051015">
    <property type="term" value="F:actin filament binding"/>
    <property type="evidence" value="ECO:0007669"/>
    <property type="project" value="TreeGrafter"/>
</dbReference>
<dbReference type="PANTHER" id="PTHR12928:SF0">
    <property type="entry name" value="FSHD REGION GENE 1"/>
    <property type="match status" value="1"/>
</dbReference>
<comment type="similarity">
    <text evidence="2">Belongs to the FRG1 family.</text>
</comment>
<dbReference type="GO" id="GO:0005730">
    <property type="term" value="C:nucleolus"/>
    <property type="evidence" value="ECO:0007669"/>
    <property type="project" value="UniProtKB-SubCell"/>
</dbReference>
<organism evidence="4 5">
    <name type="scientific">Blyttiomyces helicus</name>
    <dbReference type="NCBI Taxonomy" id="388810"/>
    <lineage>
        <taxon>Eukaryota</taxon>
        <taxon>Fungi</taxon>
        <taxon>Fungi incertae sedis</taxon>
        <taxon>Chytridiomycota</taxon>
        <taxon>Chytridiomycota incertae sedis</taxon>
        <taxon>Chytridiomycetes</taxon>
        <taxon>Chytridiomycetes incertae sedis</taxon>
        <taxon>Blyttiomyces</taxon>
    </lineage>
</organism>
<dbReference type="SUPFAM" id="SSF50405">
    <property type="entry name" value="Actin-crosslinking proteins"/>
    <property type="match status" value="1"/>
</dbReference>
<dbReference type="PANTHER" id="PTHR12928">
    <property type="entry name" value="FRG1 PROTEIN"/>
    <property type="match status" value="1"/>
</dbReference>
<evidence type="ECO:0000256" key="3">
    <source>
        <dbReference type="ARBA" id="ARBA00023242"/>
    </source>
</evidence>
<gene>
    <name evidence="4" type="ORF">BDK51DRAFT_21637</name>
</gene>
<dbReference type="Pfam" id="PF06229">
    <property type="entry name" value="FRG1"/>
    <property type="match status" value="1"/>
</dbReference>
<evidence type="ECO:0000256" key="2">
    <source>
        <dbReference type="ARBA" id="ARBA00010878"/>
    </source>
</evidence>
<comment type="subcellular location">
    <subcellularLocation>
        <location evidence="1">Nucleus</location>
        <location evidence="1">Nucleolus</location>
    </subcellularLocation>
</comment>
<dbReference type="InterPro" id="IPR010414">
    <property type="entry name" value="FRG1"/>
</dbReference>
<evidence type="ECO:0000313" key="4">
    <source>
        <dbReference type="EMBL" id="RKO88742.1"/>
    </source>
</evidence>
<dbReference type="GO" id="GO:0071013">
    <property type="term" value="C:catalytic step 2 spliceosome"/>
    <property type="evidence" value="ECO:0007669"/>
    <property type="project" value="TreeGrafter"/>
</dbReference>
<dbReference type="CDD" id="cd23339">
    <property type="entry name" value="beta-trefoil_FSCN_fungal_FRG1-like"/>
    <property type="match status" value="1"/>
</dbReference>
<proteinExistence type="inferred from homology"/>
<reference evidence="5" key="1">
    <citation type="journal article" date="2018" name="Nat. Microbiol.">
        <title>Leveraging single-cell genomics to expand the fungal tree of life.</title>
        <authorList>
            <person name="Ahrendt S.R."/>
            <person name="Quandt C.A."/>
            <person name="Ciobanu D."/>
            <person name="Clum A."/>
            <person name="Salamov A."/>
            <person name="Andreopoulos B."/>
            <person name="Cheng J.F."/>
            <person name="Woyke T."/>
            <person name="Pelin A."/>
            <person name="Henrissat B."/>
            <person name="Reynolds N.K."/>
            <person name="Benny G.L."/>
            <person name="Smith M.E."/>
            <person name="James T.Y."/>
            <person name="Grigoriev I.V."/>
        </authorList>
    </citation>
    <scope>NUCLEOTIDE SEQUENCE [LARGE SCALE GENOMIC DNA]</scope>
</reference>
<evidence type="ECO:0000313" key="5">
    <source>
        <dbReference type="Proteomes" id="UP000269721"/>
    </source>
</evidence>
<dbReference type="Proteomes" id="UP000269721">
    <property type="component" value="Unassembled WGS sequence"/>
</dbReference>